<keyword evidence="4" id="KW-1185">Reference proteome</keyword>
<protein>
    <recommendedName>
        <fullName evidence="2">BTB domain-containing protein</fullName>
    </recommendedName>
</protein>
<reference evidence="3 4" key="1">
    <citation type="submission" date="2024-04" db="EMBL/GenBank/DDBJ databases">
        <title>Tritrichomonas musculus Genome.</title>
        <authorList>
            <person name="Alves-Ferreira E."/>
            <person name="Grigg M."/>
            <person name="Lorenzi H."/>
            <person name="Galac M."/>
        </authorList>
    </citation>
    <scope>NUCLEOTIDE SEQUENCE [LARGE SCALE GENOMIC DNA]</scope>
    <source>
        <strain evidence="3 4">EAF2021</strain>
    </source>
</reference>
<comment type="caution">
    <text evidence="3">The sequence shown here is derived from an EMBL/GenBank/DDBJ whole genome shotgun (WGS) entry which is preliminary data.</text>
</comment>
<dbReference type="InterPro" id="IPR000210">
    <property type="entry name" value="BTB/POZ_dom"/>
</dbReference>
<keyword evidence="1" id="KW-0175">Coiled coil</keyword>
<dbReference type="SUPFAM" id="SSF49785">
    <property type="entry name" value="Galactose-binding domain-like"/>
    <property type="match status" value="1"/>
</dbReference>
<proteinExistence type="predicted"/>
<dbReference type="Proteomes" id="UP001470230">
    <property type="component" value="Unassembled WGS sequence"/>
</dbReference>
<accession>A0ABR2KK09</accession>
<dbReference type="SUPFAM" id="SSF54695">
    <property type="entry name" value="POZ domain"/>
    <property type="match status" value="1"/>
</dbReference>
<sequence>MYQIAFPKTEQDNDFTFIFGNDRYTVDILMFSCYSEFFQENISLIEEKEYKVELDVSTTSFKNFLNACQGKAFPIDHSNAYDLLLLCDKFKTTLFKEKIKDYYDKHENEILLAKLSSSLSNKDTAYTVISKIAEKIIYMDEDQRKRLFDLDLDEKMVLALLKGKGEDLKLDHLIYHYIKKKVGRDKKSSFKDLFGHIDLRALTIAENIEFAKSESKPEYYQSEMVFPFLAYILVEMERQQKEIQKLRKEVAMRLNDYKNAIEDIHSSSQTMQKEVSKVLNDFTIMDKDCTEFIEKSEEYYNDFLRFEAKSLEIDSERLFPLELKVSVIEKKVEKTIIKKNPFDGIFHNLYIMKDSNPAGTEVFIKTPIQNNPNFRPSNLLEYSDGAIDDCYYHNLSDKKAQQGKKLHHVKTKSENPELSDNNWIEFDFTQDFTVELIGYTIRTNTFGETFSHPKDFKIEGGNEDNVWETIDERKNATELNGARKFHTYILDEYSKPFHKIRFVQLDSHFPYEDRDKIMALSAIELHGKRKPVSKY</sequence>
<organism evidence="3 4">
    <name type="scientific">Tritrichomonas musculus</name>
    <dbReference type="NCBI Taxonomy" id="1915356"/>
    <lineage>
        <taxon>Eukaryota</taxon>
        <taxon>Metamonada</taxon>
        <taxon>Parabasalia</taxon>
        <taxon>Tritrichomonadida</taxon>
        <taxon>Tritrichomonadidae</taxon>
        <taxon>Tritrichomonas</taxon>
    </lineage>
</organism>
<feature type="domain" description="BTB" evidence="2">
    <location>
        <begin position="10"/>
        <end position="106"/>
    </location>
</feature>
<dbReference type="Gene3D" id="2.60.120.260">
    <property type="entry name" value="Galactose-binding domain-like"/>
    <property type="match status" value="1"/>
</dbReference>
<dbReference type="InterPro" id="IPR011333">
    <property type="entry name" value="SKP1/BTB/POZ_sf"/>
</dbReference>
<dbReference type="Gene3D" id="3.30.710.10">
    <property type="entry name" value="Potassium Channel Kv1.1, Chain A"/>
    <property type="match status" value="1"/>
</dbReference>
<evidence type="ECO:0000259" key="2">
    <source>
        <dbReference type="Pfam" id="PF00651"/>
    </source>
</evidence>
<evidence type="ECO:0000313" key="3">
    <source>
        <dbReference type="EMBL" id="KAK8891138.1"/>
    </source>
</evidence>
<dbReference type="EMBL" id="JAPFFF010000004">
    <property type="protein sequence ID" value="KAK8891138.1"/>
    <property type="molecule type" value="Genomic_DNA"/>
</dbReference>
<dbReference type="Pfam" id="PF00651">
    <property type="entry name" value="BTB"/>
    <property type="match status" value="1"/>
</dbReference>
<feature type="coiled-coil region" evidence="1">
    <location>
        <begin position="229"/>
        <end position="256"/>
    </location>
</feature>
<gene>
    <name evidence="3" type="ORF">M9Y10_028343</name>
</gene>
<dbReference type="InterPro" id="IPR008979">
    <property type="entry name" value="Galactose-bd-like_sf"/>
</dbReference>
<evidence type="ECO:0000313" key="4">
    <source>
        <dbReference type="Proteomes" id="UP001470230"/>
    </source>
</evidence>
<name>A0ABR2KK09_9EUKA</name>
<evidence type="ECO:0000256" key="1">
    <source>
        <dbReference type="SAM" id="Coils"/>
    </source>
</evidence>